<feature type="domain" description="Acyl-protein synthetase LuxE" evidence="1">
    <location>
        <begin position="33"/>
        <end position="370"/>
    </location>
</feature>
<dbReference type="Pfam" id="PF04443">
    <property type="entry name" value="LuxE"/>
    <property type="match status" value="1"/>
</dbReference>
<dbReference type="AlphaFoldDB" id="A0A7C4RU68"/>
<organism evidence="2">
    <name type="scientific">Desulfatirhabdium butyrativorans</name>
    <dbReference type="NCBI Taxonomy" id="340467"/>
    <lineage>
        <taxon>Bacteria</taxon>
        <taxon>Pseudomonadati</taxon>
        <taxon>Thermodesulfobacteriota</taxon>
        <taxon>Desulfobacteria</taxon>
        <taxon>Desulfobacterales</taxon>
        <taxon>Desulfatirhabdiaceae</taxon>
        <taxon>Desulfatirhabdium</taxon>
    </lineage>
</organism>
<dbReference type="GO" id="GO:0047474">
    <property type="term" value="F:long-chain fatty acid--protein ligase activity"/>
    <property type="evidence" value="ECO:0007669"/>
    <property type="project" value="InterPro"/>
</dbReference>
<proteinExistence type="predicted"/>
<evidence type="ECO:0000259" key="1">
    <source>
        <dbReference type="Pfam" id="PF04443"/>
    </source>
</evidence>
<name>A0A7C4RU68_9BACT</name>
<comment type="caution">
    <text evidence="2">The sequence shown here is derived from an EMBL/GenBank/DDBJ whole genome shotgun (WGS) entry which is preliminary data.</text>
</comment>
<sequence>MLTETATHALFEQHDAFSHCAENDVRFVAAMREMIGWHRHHSRIYDGICRQYGFEAEQVRRIEDVFTIPHIIVSAFKERKILSLPEDQITRTFTSSGTGGQVSQINWDAVSERRQEGMRRDIIATYGLLNPEQRVNYIVFNFEPKVAGTKGAAYSDLKYTEFAPAAEIFWAIQGDDCGEPQFKLEATVAKLRDFERQGLPIRLIGFPAFTTFTLKHLEEQKLTFRFPPESAMILGGGWKTHSGAAIPFEEFAALSKRVLGIPKARIRDVYGMVEHGVPYITCEENHFHVPIYSRACAVDPGTLDILPLGEKGMLKFVTPYIRSVPAISVLSTDIGEVRQGCACGRPGTYLVLRGRGGVQKYAGCAISAAQLLGQ</sequence>
<evidence type="ECO:0000313" key="2">
    <source>
        <dbReference type="EMBL" id="HGU34286.1"/>
    </source>
</evidence>
<dbReference type="EMBL" id="DSUH01000364">
    <property type="protein sequence ID" value="HGU34286.1"/>
    <property type="molecule type" value="Genomic_DNA"/>
</dbReference>
<dbReference type="InterPro" id="IPR007534">
    <property type="entry name" value="LuxE"/>
</dbReference>
<dbReference type="Gene3D" id="3.40.50.12780">
    <property type="entry name" value="N-terminal domain of ligase-like"/>
    <property type="match status" value="1"/>
</dbReference>
<gene>
    <name evidence="2" type="ORF">ENS29_15790</name>
</gene>
<accession>A0A7C4RU68</accession>
<dbReference type="GO" id="GO:0008218">
    <property type="term" value="P:bioluminescence"/>
    <property type="evidence" value="ECO:0007669"/>
    <property type="project" value="InterPro"/>
</dbReference>
<reference evidence="2" key="1">
    <citation type="journal article" date="2020" name="mSystems">
        <title>Genome- and Community-Level Interaction Insights into Carbon Utilization and Element Cycling Functions of Hydrothermarchaeota in Hydrothermal Sediment.</title>
        <authorList>
            <person name="Zhou Z."/>
            <person name="Liu Y."/>
            <person name="Xu W."/>
            <person name="Pan J."/>
            <person name="Luo Z.H."/>
            <person name="Li M."/>
        </authorList>
    </citation>
    <scope>NUCLEOTIDE SEQUENCE [LARGE SCALE GENOMIC DNA]</scope>
    <source>
        <strain evidence="2">SpSt-477</strain>
    </source>
</reference>
<dbReference type="InterPro" id="IPR042099">
    <property type="entry name" value="ANL_N_sf"/>
</dbReference>
<protein>
    <submittedName>
        <fullName evidence="2">Acyl-protein synthetase</fullName>
    </submittedName>
</protein>